<dbReference type="AlphaFoldDB" id="A0A2A5WKV7"/>
<dbReference type="Pfam" id="PF13495">
    <property type="entry name" value="Phage_int_SAM_4"/>
    <property type="match status" value="1"/>
</dbReference>
<sequence>MIHIGATSAWAKPANRSAKANRFTRMLCTNVPRLPNCHPGITMWLRRFMSYFHAVTPDTLHDAEVVEFLTYLAVKLSVAANTQNQSLNASAFFFSYVLCKPLGDISLAVRAKNPQKLPVVPTLEGVRDLLTRLSRQHQLIASILYGSGLRLIECLRLCVKDIDFHYRCIHVNDGKGFKDRIFVLPGQLIRPLQQHFH</sequence>
<dbReference type="EMBL" id="NTKD01000052">
    <property type="protein sequence ID" value="PDH37160.1"/>
    <property type="molecule type" value="Genomic_DNA"/>
</dbReference>
<evidence type="ECO:0000256" key="3">
    <source>
        <dbReference type="ARBA" id="ARBA00023172"/>
    </source>
</evidence>
<dbReference type="Gene3D" id="1.10.443.10">
    <property type="entry name" value="Intergrase catalytic core"/>
    <property type="match status" value="1"/>
</dbReference>
<accession>A0A2A5WKV7</accession>
<reference evidence="5 6" key="1">
    <citation type="submission" date="2017-08" db="EMBL/GenBank/DDBJ databases">
        <title>Fine stratification of microbial communities through a metagenomic profile of the photic zone.</title>
        <authorList>
            <person name="Haro-Moreno J.M."/>
            <person name="Lopez-Perez M."/>
            <person name="De La Torre J."/>
            <person name="Picazo A."/>
            <person name="Camacho A."/>
            <person name="Rodriguez-Valera F."/>
        </authorList>
    </citation>
    <scope>NUCLEOTIDE SEQUENCE [LARGE SCALE GENOMIC DNA]</scope>
    <source>
        <strain evidence="5">MED-G24</strain>
    </source>
</reference>
<dbReference type="InterPro" id="IPR010998">
    <property type="entry name" value="Integrase_recombinase_N"/>
</dbReference>
<dbReference type="InterPro" id="IPR004107">
    <property type="entry name" value="Integrase_SAM-like_N"/>
</dbReference>
<evidence type="ECO:0000313" key="6">
    <source>
        <dbReference type="Proteomes" id="UP000219327"/>
    </source>
</evidence>
<dbReference type="GO" id="GO:0003677">
    <property type="term" value="F:DNA binding"/>
    <property type="evidence" value="ECO:0007669"/>
    <property type="project" value="UniProtKB-KW"/>
</dbReference>
<feature type="domain" description="Tyr recombinase" evidence="4">
    <location>
        <begin position="116"/>
        <end position="197"/>
    </location>
</feature>
<dbReference type="Pfam" id="PF00589">
    <property type="entry name" value="Phage_integrase"/>
    <property type="match status" value="1"/>
</dbReference>
<evidence type="ECO:0000256" key="2">
    <source>
        <dbReference type="ARBA" id="ARBA00023125"/>
    </source>
</evidence>
<dbReference type="InterPro" id="IPR013762">
    <property type="entry name" value="Integrase-like_cat_sf"/>
</dbReference>
<organism evidence="5 6">
    <name type="scientific">OM182 bacterium MED-G24</name>
    <dbReference type="NCBI Taxonomy" id="1986255"/>
    <lineage>
        <taxon>Bacteria</taxon>
        <taxon>Pseudomonadati</taxon>
        <taxon>Pseudomonadota</taxon>
        <taxon>Gammaproteobacteria</taxon>
        <taxon>OMG group</taxon>
        <taxon>OM182 clade</taxon>
    </lineage>
</organism>
<dbReference type="InterPro" id="IPR002104">
    <property type="entry name" value="Integrase_catalytic"/>
</dbReference>
<keyword evidence="3" id="KW-0233">DNA recombination</keyword>
<evidence type="ECO:0000259" key="4">
    <source>
        <dbReference type="PROSITE" id="PS51898"/>
    </source>
</evidence>
<dbReference type="GO" id="GO:0015074">
    <property type="term" value="P:DNA integration"/>
    <property type="evidence" value="ECO:0007669"/>
    <property type="project" value="UniProtKB-KW"/>
</dbReference>
<keyword evidence="2" id="KW-0238">DNA-binding</keyword>
<gene>
    <name evidence="5" type="ORF">CNE99_08510</name>
</gene>
<dbReference type="InterPro" id="IPR011010">
    <property type="entry name" value="DNA_brk_join_enz"/>
</dbReference>
<name>A0A2A5WKV7_9GAMM</name>
<dbReference type="SUPFAM" id="SSF56349">
    <property type="entry name" value="DNA breaking-rejoining enzymes"/>
    <property type="match status" value="1"/>
</dbReference>
<dbReference type="Gene3D" id="1.10.150.130">
    <property type="match status" value="1"/>
</dbReference>
<comment type="caution">
    <text evidence="5">The sequence shown here is derived from an EMBL/GenBank/DDBJ whole genome shotgun (WGS) entry which is preliminary data.</text>
</comment>
<keyword evidence="1" id="KW-0229">DNA integration</keyword>
<proteinExistence type="predicted"/>
<dbReference type="GO" id="GO:0006310">
    <property type="term" value="P:DNA recombination"/>
    <property type="evidence" value="ECO:0007669"/>
    <property type="project" value="UniProtKB-KW"/>
</dbReference>
<evidence type="ECO:0000256" key="1">
    <source>
        <dbReference type="ARBA" id="ARBA00022908"/>
    </source>
</evidence>
<protein>
    <recommendedName>
        <fullName evidence="4">Tyr recombinase domain-containing protein</fullName>
    </recommendedName>
</protein>
<dbReference type="Proteomes" id="UP000219327">
    <property type="component" value="Unassembled WGS sequence"/>
</dbReference>
<evidence type="ECO:0000313" key="5">
    <source>
        <dbReference type="EMBL" id="PDH37160.1"/>
    </source>
</evidence>
<dbReference type="PROSITE" id="PS51898">
    <property type="entry name" value="TYR_RECOMBINASE"/>
    <property type="match status" value="1"/>
</dbReference>